<keyword evidence="3" id="KW-0719">Serine esterase</keyword>
<dbReference type="Gene3D" id="3.40.50.1820">
    <property type="entry name" value="alpha/beta hydrolase"/>
    <property type="match status" value="1"/>
</dbReference>
<dbReference type="InterPro" id="IPR029058">
    <property type="entry name" value="AB_hydrolase_fold"/>
</dbReference>
<reference evidence="9" key="1">
    <citation type="submission" date="2022-07" db="EMBL/GenBank/DDBJ databases">
        <authorList>
            <person name="Trinca V."/>
            <person name="Uliana J.V.C."/>
            <person name="Torres T.T."/>
            <person name="Ward R.J."/>
            <person name="Monesi N."/>
        </authorList>
    </citation>
    <scope>NUCLEOTIDE SEQUENCE</scope>
    <source>
        <strain evidence="9">HSMRA1968</strain>
        <tissue evidence="9">Whole embryos</tissue>
    </source>
</reference>
<evidence type="ECO:0000256" key="6">
    <source>
        <dbReference type="ARBA" id="ARBA00023180"/>
    </source>
</evidence>
<evidence type="ECO:0000259" key="8">
    <source>
        <dbReference type="Pfam" id="PF00135"/>
    </source>
</evidence>
<evidence type="ECO:0000256" key="3">
    <source>
        <dbReference type="ARBA" id="ARBA00022487"/>
    </source>
</evidence>
<accession>A0A9Q0MZA6</accession>
<keyword evidence="6" id="KW-0325">Glycoprotein</keyword>
<keyword evidence="4 7" id="KW-0378">Hydrolase</keyword>
<keyword evidence="10" id="KW-1185">Reference proteome</keyword>
<dbReference type="OrthoDB" id="19653at2759"/>
<dbReference type="Proteomes" id="UP001151699">
    <property type="component" value="Chromosome X"/>
</dbReference>
<dbReference type="GO" id="GO:0052689">
    <property type="term" value="F:carboxylic ester hydrolase activity"/>
    <property type="evidence" value="ECO:0007669"/>
    <property type="project" value="UniProtKB-KW"/>
</dbReference>
<dbReference type="InterPro" id="IPR019826">
    <property type="entry name" value="Carboxylesterase_B_AS"/>
</dbReference>
<dbReference type="PANTHER" id="PTHR43142">
    <property type="entry name" value="CARBOXYLIC ESTER HYDROLASE"/>
    <property type="match status" value="1"/>
</dbReference>
<keyword evidence="5" id="KW-1015">Disulfide bond</keyword>
<organism evidence="9 10">
    <name type="scientific">Pseudolycoriella hygida</name>
    <dbReference type="NCBI Taxonomy" id="35572"/>
    <lineage>
        <taxon>Eukaryota</taxon>
        <taxon>Metazoa</taxon>
        <taxon>Ecdysozoa</taxon>
        <taxon>Arthropoda</taxon>
        <taxon>Hexapoda</taxon>
        <taxon>Insecta</taxon>
        <taxon>Pterygota</taxon>
        <taxon>Neoptera</taxon>
        <taxon>Endopterygota</taxon>
        <taxon>Diptera</taxon>
        <taxon>Nematocera</taxon>
        <taxon>Sciaroidea</taxon>
        <taxon>Sciaridae</taxon>
        <taxon>Pseudolycoriella</taxon>
    </lineage>
</organism>
<evidence type="ECO:0000256" key="4">
    <source>
        <dbReference type="ARBA" id="ARBA00022801"/>
    </source>
</evidence>
<comment type="caution">
    <text evidence="9">The sequence shown here is derived from an EMBL/GenBank/DDBJ whole genome shotgun (WGS) entry which is preliminary data.</text>
</comment>
<evidence type="ECO:0000256" key="7">
    <source>
        <dbReference type="RuleBase" id="RU361235"/>
    </source>
</evidence>
<comment type="similarity">
    <text evidence="1 7">Belongs to the type-B carboxylesterase/lipase family.</text>
</comment>
<dbReference type="SUPFAM" id="SSF53474">
    <property type="entry name" value="alpha/beta-Hydrolases"/>
    <property type="match status" value="1"/>
</dbReference>
<gene>
    <name evidence="9" type="primary">Tcjhe_7</name>
    <name evidence="9" type="ORF">Bhyg_12682</name>
</gene>
<comment type="similarity">
    <text evidence="2">Belongs to the 'GDXG' lipolytic enzyme family.</text>
</comment>
<evidence type="ECO:0000313" key="9">
    <source>
        <dbReference type="EMBL" id="KAJ6639935.1"/>
    </source>
</evidence>
<feature type="non-terminal residue" evidence="9">
    <location>
        <position position="625"/>
    </location>
</feature>
<dbReference type="PANTHER" id="PTHR43142:SF1">
    <property type="entry name" value="CARBOXYLIC ESTER HYDROLASE"/>
    <property type="match status" value="1"/>
</dbReference>
<proteinExistence type="inferred from homology"/>
<feature type="domain" description="Carboxylesterase type B" evidence="8">
    <location>
        <begin position="76"/>
        <end position="612"/>
    </location>
</feature>
<dbReference type="EC" id="3.1.1.-" evidence="7"/>
<dbReference type="Pfam" id="PF00135">
    <property type="entry name" value="COesterase"/>
    <property type="match status" value="1"/>
</dbReference>
<dbReference type="InterPro" id="IPR002168">
    <property type="entry name" value="Lipase_GDXG_HIS_AS"/>
</dbReference>
<feature type="non-terminal residue" evidence="9">
    <location>
        <position position="1"/>
    </location>
</feature>
<evidence type="ECO:0000256" key="2">
    <source>
        <dbReference type="ARBA" id="ARBA00010515"/>
    </source>
</evidence>
<dbReference type="EMBL" id="WJQU01000003">
    <property type="protein sequence ID" value="KAJ6639935.1"/>
    <property type="molecule type" value="Genomic_DNA"/>
</dbReference>
<dbReference type="InterPro" id="IPR002018">
    <property type="entry name" value="CarbesteraseB"/>
</dbReference>
<sequence length="625" mass="69830">LSSFCGLTYEFALAPATVGGIASSAGRLSNTIKETKAWKRLTSNPNSIVRTLPARAMEVVQDVVERVRQEGRVILITPNGGLRGRIQSFKSGIPGFYYSFKGIRYGEAPVGARRFRSALKEQPWKGIRNAIREGNSCPHQNMLLDTYKGSEDCLFLNVYTKHLPNKESHPRLPVMVWLHGGGFSFGNGNAFLYGPDFLVAEDVVLVTLNYRLGPLGFLSVGGDASGNAGLKDQVLALKWVQENIAAFGGDPAQVTLFGESAGAASVQFLMLSPLAAGLFHRAISESGSVLNPWALAEQPKERAFRLGQVLGFETNNTEHLLAFLRKIPARKLIDYAGRTLTQEDSRKNIGLPFVPSIEEDWGGSLNALRDEPFLTEHPMKLLKRGAYHKVPYITGFNSHEAMLFLRRLQRDPKLLEIIDKDFIRLIPTDLNITEGRDSDEAHALSSRMREFYIGPRTVSEDTIEEMINLLTDTMFIRGIIDGARLHSVGNATTYLYRFGFDGTLGLYKRLMGISRPGVCHGDELGYLFHFGFFNLSLEPSSPEIQVKKRMVSMWTNFAKYGNPTPLGRDDSTLAIDWEPLESENAMSSVPYLDIEGSMECKYNPEQNRMTFWDNIYDKYNGRLMP</sequence>
<evidence type="ECO:0000256" key="5">
    <source>
        <dbReference type="ARBA" id="ARBA00023157"/>
    </source>
</evidence>
<name>A0A9Q0MZA6_9DIPT</name>
<protein>
    <recommendedName>
        <fullName evidence="7">Carboxylic ester hydrolase</fullName>
        <ecNumber evidence="7">3.1.1.-</ecNumber>
    </recommendedName>
</protein>
<dbReference type="PROSITE" id="PS01173">
    <property type="entry name" value="LIPASE_GDXG_HIS"/>
    <property type="match status" value="1"/>
</dbReference>
<evidence type="ECO:0000313" key="10">
    <source>
        <dbReference type="Proteomes" id="UP001151699"/>
    </source>
</evidence>
<dbReference type="FunFam" id="3.40.50.1820:FF:000092">
    <property type="entry name" value="Carboxylic ester hydrolase"/>
    <property type="match status" value="1"/>
</dbReference>
<dbReference type="AlphaFoldDB" id="A0A9Q0MZA6"/>
<dbReference type="PROSITE" id="PS00122">
    <property type="entry name" value="CARBOXYLESTERASE_B_1"/>
    <property type="match status" value="1"/>
</dbReference>
<evidence type="ECO:0000256" key="1">
    <source>
        <dbReference type="ARBA" id="ARBA00005964"/>
    </source>
</evidence>